<proteinExistence type="predicted"/>
<gene>
    <name evidence="1" type="ORF">dnm_026090</name>
</gene>
<dbReference type="AlphaFoldDB" id="A0A975BJL4"/>
<dbReference type="Proteomes" id="UP000663722">
    <property type="component" value="Chromosome"/>
</dbReference>
<organism evidence="1 2">
    <name type="scientific">Desulfonema magnum</name>
    <dbReference type="NCBI Taxonomy" id="45655"/>
    <lineage>
        <taxon>Bacteria</taxon>
        <taxon>Pseudomonadati</taxon>
        <taxon>Thermodesulfobacteriota</taxon>
        <taxon>Desulfobacteria</taxon>
        <taxon>Desulfobacterales</taxon>
        <taxon>Desulfococcaceae</taxon>
        <taxon>Desulfonema</taxon>
    </lineage>
</organism>
<sequence>MLMKTKITESDMIHLTKSSRIAFEALGNNDKEEFMRLYRHEDDPGAVLDLFKAIKLPDMENIYMLKLG</sequence>
<protein>
    <submittedName>
        <fullName evidence="1">Uncharacterized protein</fullName>
    </submittedName>
</protein>
<accession>A0A975BJL4</accession>
<keyword evidence="2" id="KW-1185">Reference proteome</keyword>
<name>A0A975BJL4_9BACT</name>
<dbReference type="EMBL" id="CP061800">
    <property type="protein sequence ID" value="QTA86585.1"/>
    <property type="molecule type" value="Genomic_DNA"/>
</dbReference>
<reference evidence="1" key="1">
    <citation type="journal article" date="2021" name="Microb. Physiol.">
        <title>Proteogenomic Insights into the Physiology of Marine, Sulfate-Reducing, Filamentous Desulfonema limicola and Desulfonema magnum.</title>
        <authorList>
            <person name="Schnaars V."/>
            <person name="Wohlbrand L."/>
            <person name="Scheve S."/>
            <person name="Hinrichs C."/>
            <person name="Reinhardt R."/>
            <person name="Rabus R."/>
        </authorList>
    </citation>
    <scope>NUCLEOTIDE SEQUENCE</scope>
    <source>
        <strain evidence="1">4be13</strain>
    </source>
</reference>
<evidence type="ECO:0000313" key="1">
    <source>
        <dbReference type="EMBL" id="QTA86585.1"/>
    </source>
</evidence>
<evidence type="ECO:0000313" key="2">
    <source>
        <dbReference type="Proteomes" id="UP000663722"/>
    </source>
</evidence>
<dbReference type="KEGG" id="dmm:dnm_026090"/>